<feature type="transmembrane region" description="Helical" evidence="2">
    <location>
        <begin position="205"/>
        <end position="223"/>
    </location>
</feature>
<comment type="caution">
    <text evidence="3">The sequence shown here is derived from an EMBL/GenBank/DDBJ whole genome shotgun (WGS) entry which is preliminary data.</text>
</comment>
<organism evidence="3 4">
    <name type="scientific">Spongisporangium articulatum</name>
    <dbReference type="NCBI Taxonomy" id="3362603"/>
    <lineage>
        <taxon>Bacteria</taxon>
        <taxon>Bacillati</taxon>
        <taxon>Actinomycetota</taxon>
        <taxon>Actinomycetes</taxon>
        <taxon>Kineosporiales</taxon>
        <taxon>Kineosporiaceae</taxon>
        <taxon>Spongisporangium</taxon>
    </lineage>
</organism>
<proteinExistence type="predicted"/>
<evidence type="ECO:0000256" key="2">
    <source>
        <dbReference type="SAM" id="Phobius"/>
    </source>
</evidence>
<feature type="compositionally biased region" description="Low complexity" evidence="1">
    <location>
        <begin position="55"/>
        <end position="88"/>
    </location>
</feature>
<feature type="compositionally biased region" description="Low complexity" evidence="1">
    <location>
        <begin position="141"/>
        <end position="154"/>
    </location>
</feature>
<keyword evidence="2" id="KW-0812">Transmembrane</keyword>
<keyword evidence="2" id="KW-0472">Membrane</keyword>
<dbReference type="Proteomes" id="UP001612915">
    <property type="component" value="Unassembled WGS sequence"/>
</dbReference>
<accession>A0ABW8ALI9</accession>
<evidence type="ECO:0000313" key="3">
    <source>
        <dbReference type="EMBL" id="MFI7587221.1"/>
    </source>
</evidence>
<keyword evidence="2" id="KW-1133">Transmembrane helix</keyword>
<gene>
    <name evidence="3" type="ORF">ACIB24_09125</name>
</gene>
<reference evidence="3 4" key="1">
    <citation type="submission" date="2024-10" db="EMBL/GenBank/DDBJ databases">
        <title>The Natural Products Discovery Center: Release of the First 8490 Sequenced Strains for Exploring Actinobacteria Biosynthetic Diversity.</title>
        <authorList>
            <person name="Kalkreuter E."/>
            <person name="Kautsar S.A."/>
            <person name="Yang D."/>
            <person name="Bader C.D."/>
            <person name="Teijaro C.N."/>
            <person name="Fluegel L."/>
            <person name="Davis C.M."/>
            <person name="Simpson J.R."/>
            <person name="Lauterbach L."/>
            <person name="Steele A.D."/>
            <person name="Gui C."/>
            <person name="Meng S."/>
            <person name="Li G."/>
            <person name="Viehrig K."/>
            <person name="Ye F."/>
            <person name="Su P."/>
            <person name="Kiefer A.F."/>
            <person name="Nichols A."/>
            <person name="Cepeda A.J."/>
            <person name="Yan W."/>
            <person name="Fan B."/>
            <person name="Jiang Y."/>
            <person name="Adhikari A."/>
            <person name="Zheng C.-J."/>
            <person name="Schuster L."/>
            <person name="Cowan T.M."/>
            <person name="Smanski M.J."/>
            <person name="Chevrette M.G."/>
            <person name="De Carvalho L.P.S."/>
            <person name="Shen B."/>
        </authorList>
    </citation>
    <scope>NUCLEOTIDE SEQUENCE [LARGE SCALE GENOMIC DNA]</scope>
    <source>
        <strain evidence="3 4">NPDC049639</strain>
    </source>
</reference>
<sequence>MTHGRRALAGAVLGGALLGGAFGGAVALAAPASAVTLDAKITLPSVKVPAKVRVPSPDVSTPSTPAVPTIKPTVTPTVPDTRPDVPSVDRPPVPVRTEPGAEVDVDVDVDPTTGDGVTIDGPDPGRPAAPDAEGVTVSTRPTAGSAPVAASAGAVRDHRHGQRVVALESGVTGDDEGVTGAASTGGEAGTISDQLVSAARGIGPTNGGVLVAIGLAWAAWTFMQRRRRLARERRRAEENTGFLAGVDSDLTGASGLVEREPAAVR</sequence>
<keyword evidence="4" id="KW-1185">Reference proteome</keyword>
<evidence type="ECO:0000256" key="1">
    <source>
        <dbReference type="SAM" id="MobiDB-lite"/>
    </source>
</evidence>
<dbReference type="RefSeq" id="WP_398278417.1">
    <property type="nucleotide sequence ID" value="NZ_JBITLV010000002.1"/>
</dbReference>
<protein>
    <submittedName>
        <fullName evidence="3">Uncharacterized protein</fullName>
    </submittedName>
</protein>
<feature type="compositionally biased region" description="Low complexity" evidence="1">
    <location>
        <begin position="110"/>
        <end position="134"/>
    </location>
</feature>
<dbReference type="EMBL" id="JBITLV010000002">
    <property type="protein sequence ID" value="MFI7587221.1"/>
    <property type="molecule type" value="Genomic_DNA"/>
</dbReference>
<evidence type="ECO:0000313" key="4">
    <source>
        <dbReference type="Proteomes" id="UP001612915"/>
    </source>
</evidence>
<feature type="region of interest" description="Disordered" evidence="1">
    <location>
        <begin position="55"/>
        <end position="159"/>
    </location>
</feature>
<name>A0ABW8ALI9_9ACTN</name>